<sequence>MSNPDATQPDDNPSTSTELNPHKELLAEAAAALRAETEQRESRRPKNVGQGTMGLVGDSLGGVALGAAAIVMGPVHGYKTAGPKGILGGALGGLAMGVAATTVGVGSGIAKFAQGTERTLDSFNARELPKRLIVKEGEDDGELYFRERQQLYDDLIKEGAASAGVGVLQPPVENELYKVLDVSVDATPNQIRKAYYRMAQKYHPDKHPDDVSATQMFQQISEAYQVLSDPVKREEYHRVGAAAASDGPMMDPKALFALMFSDFEHIVGDLATATILSTMPPEPTEASATNPDEPAATPAEPAAAQAEPSHISQARLEKKKEFQDAREAHLVSLLERRLEPWMNDNDKAFVEHAKREVRAMRAQPFGKDLLKTAAYVYKRQAAKVLETGPLRGVYGMLDSLGDKAHTLKSQFRALEGGVKALTASQTTTENESIDEAARREAVSTLGAVWLASVIDIELTLKHVVKTVLRHDKDHKPPKKVLKKAEGVLILSQIFAQA</sequence>
<dbReference type="STRING" id="2769.R7QA85"/>
<feature type="region of interest" description="Disordered" evidence="1">
    <location>
        <begin position="279"/>
        <end position="319"/>
    </location>
</feature>
<proteinExistence type="predicted"/>
<organism evidence="3 4">
    <name type="scientific">Chondrus crispus</name>
    <name type="common">Carrageen Irish moss</name>
    <name type="synonym">Polymorpha crispa</name>
    <dbReference type="NCBI Taxonomy" id="2769"/>
    <lineage>
        <taxon>Eukaryota</taxon>
        <taxon>Rhodophyta</taxon>
        <taxon>Florideophyceae</taxon>
        <taxon>Rhodymeniophycidae</taxon>
        <taxon>Gigartinales</taxon>
        <taxon>Gigartinaceae</taxon>
        <taxon>Chondrus</taxon>
    </lineage>
</organism>
<dbReference type="CDD" id="cd06257">
    <property type="entry name" value="DnaJ"/>
    <property type="match status" value="1"/>
</dbReference>
<dbReference type="Gene3D" id="1.10.287.110">
    <property type="entry name" value="DnaJ domain"/>
    <property type="match status" value="1"/>
</dbReference>
<keyword evidence="4" id="KW-1185">Reference proteome</keyword>
<dbReference type="OrthoDB" id="10250354at2759"/>
<feature type="region of interest" description="Disordered" evidence="1">
    <location>
        <begin position="1"/>
        <end position="53"/>
    </location>
</feature>
<feature type="domain" description="J" evidence="2">
    <location>
        <begin position="175"/>
        <end position="240"/>
    </location>
</feature>
<protein>
    <recommendedName>
        <fullName evidence="2">J domain-containing protein</fullName>
    </recommendedName>
</protein>
<dbReference type="KEGG" id="ccp:CHC_T00003004001"/>
<dbReference type="InterPro" id="IPR001623">
    <property type="entry name" value="DnaJ_domain"/>
</dbReference>
<dbReference type="RefSeq" id="XP_005714199.1">
    <property type="nucleotide sequence ID" value="XM_005714142.1"/>
</dbReference>
<gene>
    <name evidence="3" type="ORF">CHC_T00003004001</name>
</gene>
<dbReference type="InterPro" id="IPR026894">
    <property type="entry name" value="DnaJ_X"/>
</dbReference>
<dbReference type="GeneID" id="17321906"/>
<dbReference type="InterPro" id="IPR018253">
    <property type="entry name" value="DnaJ_domain_CS"/>
</dbReference>
<dbReference type="EMBL" id="HG001688">
    <property type="protein sequence ID" value="CDF34380.1"/>
    <property type="molecule type" value="Genomic_DNA"/>
</dbReference>
<dbReference type="Proteomes" id="UP000012073">
    <property type="component" value="Unassembled WGS sequence"/>
</dbReference>
<evidence type="ECO:0000256" key="1">
    <source>
        <dbReference type="SAM" id="MobiDB-lite"/>
    </source>
</evidence>
<accession>R7QA85</accession>
<feature type="compositionally biased region" description="Low complexity" evidence="1">
    <location>
        <begin position="288"/>
        <end position="308"/>
    </location>
</feature>
<dbReference type="PRINTS" id="PR00625">
    <property type="entry name" value="JDOMAIN"/>
</dbReference>
<feature type="compositionally biased region" description="Basic and acidic residues" evidence="1">
    <location>
        <begin position="35"/>
        <end position="44"/>
    </location>
</feature>
<reference evidence="4" key="1">
    <citation type="journal article" date="2013" name="Proc. Natl. Acad. Sci. U.S.A.">
        <title>Genome structure and metabolic features in the red seaweed Chondrus crispus shed light on evolution of the Archaeplastida.</title>
        <authorList>
            <person name="Collen J."/>
            <person name="Porcel B."/>
            <person name="Carre W."/>
            <person name="Ball S.G."/>
            <person name="Chaparro C."/>
            <person name="Tonon T."/>
            <person name="Barbeyron T."/>
            <person name="Michel G."/>
            <person name="Noel B."/>
            <person name="Valentin K."/>
            <person name="Elias M."/>
            <person name="Artiguenave F."/>
            <person name="Arun A."/>
            <person name="Aury J.M."/>
            <person name="Barbosa-Neto J.F."/>
            <person name="Bothwell J.H."/>
            <person name="Bouget F.Y."/>
            <person name="Brillet L."/>
            <person name="Cabello-Hurtado F."/>
            <person name="Capella-Gutierrez S."/>
            <person name="Charrier B."/>
            <person name="Cladiere L."/>
            <person name="Cock J.M."/>
            <person name="Coelho S.M."/>
            <person name="Colleoni C."/>
            <person name="Czjzek M."/>
            <person name="Da Silva C."/>
            <person name="Delage L."/>
            <person name="Denoeud F."/>
            <person name="Deschamps P."/>
            <person name="Dittami S.M."/>
            <person name="Gabaldon T."/>
            <person name="Gachon C.M."/>
            <person name="Groisillier A."/>
            <person name="Herve C."/>
            <person name="Jabbari K."/>
            <person name="Katinka M."/>
            <person name="Kloareg B."/>
            <person name="Kowalczyk N."/>
            <person name="Labadie K."/>
            <person name="Leblanc C."/>
            <person name="Lopez P.J."/>
            <person name="McLachlan D.H."/>
            <person name="Meslet-Cladiere L."/>
            <person name="Moustafa A."/>
            <person name="Nehr Z."/>
            <person name="Nyvall Collen P."/>
            <person name="Panaud O."/>
            <person name="Partensky F."/>
            <person name="Poulain J."/>
            <person name="Rensing S.A."/>
            <person name="Rousvoal S."/>
            <person name="Samson G."/>
            <person name="Symeonidi A."/>
            <person name="Weissenbach J."/>
            <person name="Zambounis A."/>
            <person name="Wincker P."/>
            <person name="Boyen C."/>
        </authorList>
    </citation>
    <scope>NUCLEOTIDE SEQUENCE [LARGE SCALE GENOMIC DNA]</scope>
    <source>
        <strain evidence="4">cv. Stackhouse</strain>
    </source>
</reference>
<dbReference type="OMA" id="DEQFKHY"/>
<dbReference type="PROSITE" id="PS50076">
    <property type="entry name" value="DNAJ_2"/>
    <property type="match status" value="1"/>
</dbReference>
<evidence type="ECO:0000259" key="2">
    <source>
        <dbReference type="PROSITE" id="PS50076"/>
    </source>
</evidence>
<evidence type="ECO:0000313" key="4">
    <source>
        <dbReference type="Proteomes" id="UP000012073"/>
    </source>
</evidence>
<dbReference type="SMART" id="SM00271">
    <property type="entry name" value="DnaJ"/>
    <property type="match status" value="1"/>
</dbReference>
<dbReference type="InterPro" id="IPR052423">
    <property type="entry name" value="EMIR"/>
</dbReference>
<dbReference type="Pfam" id="PF14308">
    <property type="entry name" value="DnaJ-X"/>
    <property type="match status" value="1"/>
</dbReference>
<dbReference type="Gramene" id="CDF34380">
    <property type="protein sequence ID" value="CDF34380"/>
    <property type="gene ID" value="CHC_T00003004001"/>
</dbReference>
<dbReference type="PhylomeDB" id="R7QA85"/>
<dbReference type="AlphaFoldDB" id="R7QA85"/>
<dbReference type="PROSITE" id="PS00636">
    <property type="entry name" value="DNAJ_1"/>
    <property type="match status" value="1"/>
</dbReference>
<dbReference type="PANTHER" id="PTHR44094:SF8">
    <property type="entry name" value="DNAJ HEAT SHOCK N-TERMINAL DOMAIN-CONTAINING PROTEIN-RELATED"/>
    <property type="match status" value="1"/>
</dbReference>
<feature type="compositionally biased region" description="Polar residues" evidence="1">
    <location>
        <begin position="1"/>
        <end position="19"/>
    </location>
</feature>
<dbReference type="PANTHER" id="PTHR44094">
    <property type="entry name" value="DNAJ HEAT SHOCK N-TERMINAL DOMAIN-CONTAINING PROTEIN"/>
    <property type="match status" value="1"/>
</dbReference>
<dbReference type="Pfam" id="PF00226">
    <property type="entry name" value="DnaJ"/>
    <property type="match status" value="1"/>
</dbReference>
<dbReference type="SUPFAM" id="SSF46565">
    <property type="entry name" value="Chaperone J-domain"/>
    <property type="match status" value="1"/>
</dbReference>
<evidence type="ECO:0000313" key="3">
    <source>
        <dbReference type="EMBL" id="CDF34380.1"/>
    </source>
</evidence>
<dbReference type="InterPro" id="IPR036869">
    <property type="entry name" value="J_dom_sf"/>
</dbReference>
<name>R7QA85_CHOCR</name>